<keyword evidence="2" id="KW-0547">Nucleotide-binding</keyword>
<dbReference type="Gene3D" id="3.40.50.300">
    <property type="entry name" value="P-loop containing nucleotide triphosphate hydrolases"/>
    <property type="match status" value="1"/>
</dbReference>
<organism evidence="5 6">
    <name type="scientific">Terribacillus saccharophilus</name>
    <dbReference type="NCBI Taxonomy" id="361277"/>
    <lineage>
        <taxon>Bacteria</taxon>
        <taxon>Bacillati</taxon>
        <taxon>Bacillota</taxon>
        <taxon>Bacilli</taxon>
        <taxon>Bacillales</taxon>
        <taxon>Bacillaceae</taxon>
        <taxon>Terribacillus</taxon>
    </lineage>
</organism>
<dbReference type="GO" id="GO:0005524">
    <property type="term" value="F:ATP binding"/>
    <property type="evidence" value="ECO:0007669"/>
    <property type="project" value="UniProtKB-KW"/>
</dbReference>
<dbReference type="InterPro" id="IPR003593">
    <property type="entry name" value="AAA+_ATPase"/>
</dbReference>
<sequence length="241" mass="26655">MIQQAAITLQEVVYETEENKIIRGITGRFTKGKITAIIGPSGAGKTTLFRLCNGLLSPSGGNILINGKEILTFDPVSLRRHVGIVLQQATMLAGSVRDNLALPLQLDGKELTDDEAQRMIQLVGLDPDILDRNSRGLSGGQKQKVSIARTLLNEPEILLLDEITSSLDRVSRQDIEKLIEWINRETGTTVIWITHNLEQAKSVAEEVWVMIDGRIAEAGPIEMLDHPENDDVKHFVMEEGK</sequence>
<dbReference type="RefSeq" id="WP_095272649.1">
    <property type="nucleotide sequence ID" value="NZ_NPBH01000076.1"/>
</dbReference>
<evidence type="ECO:0000313" key="5">
    <source>
        <dbReference type="EMBL" id="PAE06466.1"/>
    </source>
</evidence>
<evidence type="ECO:0000259" key="4">
    <source>
        <dbReference type="PROSITE" id="PS50893"/>
    </source>
</evidence>
<dbReference type="GO" id="GO:0035435">
    <property type="term" value="P:phosphate ion transmembrane transport"/>
    <property type="evidence" value="ECO:0007669"/>
    <property type="project" value="InterPro"/>
</dbReference>
<dbReference type="PANTHER" id="PTHR43423:SF1">
    <property type="entry name" value="ABC TRANSPORTER I FAMILY MEMBER 17"/>
    <property type="match status" value="1"/>
</dbReference>
<accession>A0A268H9A9</accession>
<dbReference type="Pfam" id="PF00005">
    <property type="entry name" value="ABC_tran"/>
    <property type="match status" value="1"/>
</dbReference>
<dbReference type="PROSITE" id="PS00211">
    <property type="entry name" value="ABC_TRANSPORTER_1"/>
    <property type="match status" value="1"/>
</dbReference>
<dbReference type="AlphaFoldDB" id="A0A268H9A9"/>
<dbReference type="GO" id="GO:0016887">
    <property type="term" value="F:ATP hydrolysis activity"/>
    <property type="evidence" value="ECO:0007669"/>
    <property type="project" value="InterPro"/>
</dbReference>
<feature type="domain" description="ABC transporter" evidence="4">
    <location>
        <begin position="7"/>
        <end position="237"/>
    </location>
</feature>
<dbReference type="InterPro" id="IPR005670">
    <property type="entry name" value="PstB-like"/>
</dbReference>
<dbReference type="GO" id="GO:0016020">
    <property type="term" value="C:membrane"/>
    <property type="evidence" value="ECO:0007669"/>
    <property type="project" value="InterPro"/>
</dbReference>
<comment type="caution">
    <text evidence="5">The sequence shown here is derived from an EMBL/GenBank/DDBJ whole genome shotgun (WGS) entry which is preliminary data.</text>
</comment>
<dbReference type="InterPro" id="IPR003439">
    <property type="entry name" value="ABC_transporter-like_ATP-bd"/>
</dbReference>
<dbReference type="InterPro" id="IPR017871">
    <property type="entry name" value="ABC_transporter-like_CS"/>
</dbReference>
<dbReference type="SMART" id="SM00382">
    <property type="entry name" value="AAA"/>
    <property type="match status" value="1"/>
</dbReference>
<reference evidence="5 6" key="1">
    <citation type="submission" date="2017-07" db="EMBL/GenBank/DDBJ databases">
        <title>Isolation and whole genome analysis of endospore-forming bacteria from heroin.</title>
        <authorList>
            <person name="Kalinowski J."/>
            <person name="Ahrens B."/>
            <person name="Al-Dilaimi A."/>
            <person name="Winkler A."/>
            <person name="Wibberg D."/>
            <person name="Schleenbecker U."/>
            <person name="Ruckert C."/>
            <person name="Wolfel R."/>
            <person name="Grass G."/>
        </authorList>
    </citation>
    <scope>NUCLEOTIDE SEQUENCE [LARGE SCALE GENOMIC DNA]</scope>
    <source>
        <strain evidence="5 6">7509</strain>
    </source>
</reference>
<protein>
    <submittedName>
        <fullName evidence="5">Phosphate ABC transporter ATP-binding protein</fullName>
    </submittedName>
</protein>
<gene>
    <name evidence="5" type="ORF">CHI12_16285</name>
</gene>
<evidence type="ECO:0000256" key="1">
    <source>
        <dbReference type="ARBA" id="ARBA00022448"/>
    </source>
</evidence>
<dbReference type="PANTHER" id="PTHR43423">
    <property type="entry name" value="ABC TRANSPORTER I FAMILY MEMBER 17"/>
    <property type="match status" value="1"/>
</dbReference>
<dbReference type="InterPro" id="IPR027417">
    <property type="entry name" value="P-loop_NTPase"/>
</dbReference>
<dbReference type="Proteomes" id="UP000216475">
    <property type="component" value="Unassembled WGS sequence"/>
</dbReference>
<dbReference type="PROSITE" id="PS50893">
    <property type="entry name" value="ABC_TRANSPORTER_2"/>
    <property type="match status" value="1"/>
</dbReference>
<evidence type="ECO:0000256" key="2">
    <source>
        <dbReference type="ARBA" id="ARBA00022741"/>
    </source>
</evidence>
<evidence type="ECO:0000256" key="3">
    <source>
        <dbReference type="ARBA" id="ARBA00022840"/>
    </source>
</evidence>
<dbReference type="SUPFAM" id="SSF52540">
    <property type="entry name" value="P-loop containing nucleoside triphosphate hydrolases"/>
    <property type="match status" value="1"/>
</dbReference>
<dbReference type="CDD" id="cd03260">
    <property type="entry name" value="ABC_PstB_phosphate_transporter"/>
    <property type="match status" value="1"/>
</dbReference>
<keyword evidence="1" id="KW-0813">Transport</keyword>
<dbReference type="GO" id="GO:0005315">
    <property type="term" value="F:phosphate transmembrane transporter activity"/>
    <property type="evidence" value="ECO:0007669"/>
    <property type="project" value="InterPro"/>
</dbReference>
<keyword evidence="3 5" id="KW-0067">ATP-binding</keyword>
<name>A0A268H9A9_9BACI</name>
<proteinExistence type="predicted"/>
<evidence type="ECO:0000313" key="6">
    <source>
        <dbReference type="Proteomes" id="UP000216475"/>
    </source>
</evidence>
<dbReference type="EMBL" id="NPBH01000076">
    <property type="protein sequence ID" value="PAE06466.1"/>
    <property type="molecule type" value="Genomic_DNA"/>
</dbReference>